<evidence type="ECO:0000313" key="1">
    <source>
        <dbReference type="EMBL" id="WRP14807.1"/>
    </source>
</evidence>
<keyword evidence="2" id="KW-1185">Reference proteome</keyword>
<dbReference type="Proteomes" id="UP001333102">
    <property type="component" value="Chromosome"/>
</dbReference>
<accession>A0ABZ1BPR7</accession>
<dbReference type="RefSeq" id="WP_324669190.1">
    <property type="nucleotide sequence ID" value="NZ_CP141614.1"/>
</dbReference>
<name>A0ABZ1BPR7_9FIRM</name>
<reference evidence="2" key="1">
    <citation type="submission" date="2023-12" db="EMBL/GenBank/DDBJ databases">
        <title>Novel isolates from deep terrestrial aquifers shed light on the physiology and ecology of the class Limnochordia.</title>
        <authorList>
            <person name="Karnachuk O.V."/>
            <person name="Lukina A.P."/>
            <person name="Avakyan M.R."/>
            <person name="Kadnikov V."/>
            <person name="Begmatov S."/>
            <person name="Beletsky A.V."/>
            <person name="Mardanov A.V."/>
            <person name="Ravin N.V."/>
        </authorList>
    </citation>
    <scope>NUCLEOTIDE SEQUENCE [LARGE SCALE GENOMIC DNA]</scope>
    <source>
        <strain evidence="2">LN</strain>
    </source>
</reference>
<organism evidence="1 2">
    <name type="scientific">Geochorda subterranea</name>
    <dbReference type="NCBI Taxonomy" id="3109564"/>
    <lineage>
        <taxon>Bacteria</taxon>
        <taxon>Bacillati</taxon>
        <taxon>Bacillota</taxon>
        <taxon>Limnochordia</taxon>
        <taxon>Limnochordales</taxon>
        <taxon>Geochordaceae</taxon>
        <taxon>Geochorda</taxon>
    </lineage>
</organism>
<protein>
    <submittedName>
        <fullName evidence="1">Uncharacterized protein</fullName>
    </submittedName>
</protein>
<evidence type="ECO:0000313" key="2">
    <source>
        <dbReference type="Proteomes" id="UP001333102"/>
    </source>
</evidence>
<proteinExistence type="predicted"/>
<dbReference type="EMBL" id="CP141614">
    <property type="protein sequence ID" value="WRP14807.1"/>
    <property type="molecule type" value="Genomic_DNA"/>
</dbReference>
<gene>
    <name evidence="1" type="ORF">VLY81_01145</name>
</gene>
<sequence>MPCFQCPHCGRRHVVRPLDVEEGGRCPCGARYSVAMSTEEPADGVARDDGAGPSTWVMDRDGSVYEVRFHP</sequence>